<dbReference type="Proteomes" id="UP001221302">
    <property type="component" value="Unassembled WGS sequence"/>
</dbReference>
<dbReference type="AlphaFoldDB" id="A0AAE3P3V4"/>
<evidence type="ECO:0000313" key="1">
    <source>
        <dbReference type="EMBL" id="MDF1612698.1"/>
    </source>
</evidence>
<dbReference type="PROSITE" id="PS51257">
    <property type="entry name" value="PROKAR_LIPOPROTEIN"/>
    <property type="match status" value="1"/>
</dbReference>
<evidence type="ECO:0000313" key="2">
    <source>
        <dbReference type="Proteomes" id="UP001221302"/>
    </source>
</evidence>
<evidence type="ECO:0008006" key="3">
    <source>
        <dbReference type="Google" id="ProtNLM"/>
    </source>
</evidence>
<keyword evidence="2" id="KW-1185">Reference proteome</keyword>
<protein>
    <recommendedName>
        <fullName evidence="3">Lipoprotein</fullName>
    </recommendedName>
</protein>
<proteinExistence type="predicted"/>
<sequence>MKSRYSLHLILSLLLFVFITSCKEEVIVEQKNENNSYVQSILAKGSDLSSVQEDSTIQQKKKKRVKRLKKEHEKPYVVIEKPENLLSEKLKSRSINKSLSKSSNSFGFNSAQSTQSCDTMEVDVWH</sequence>
<comment type="caution">
    <text evidence="1">The sequence shown here is derived from an EMBL/GenBank/DDBJ whole genome shotgun (WGS) entry which is preliminary data.</text>
</comment>
<organism evidence="1 2">
    <name type="scientific">Stygiobacter electus</name>
    <dbReference type="NCBI Taxonomy" id="3032292"/>
    <lineage>
        <taxon>Bacteria</taxon>
        <taxon>Pseudomonadati</taxon>
        <taxon>Ignavibacteriota</taxon>
        <taxon>Ignavibacteria</taxon>
        <taxon>Ignavibacteriales</taxon>
        <taxon>Melioribacteraceae</taxon>
        <taxon>Stygiobacter</taxon>
    </lineage>
</organism>
<dbReference type="RefSeq" id="WP_321536469.1">
    <property type="nucleotide sequence ID" value="NZ_JARGDL010000017.1"/>
</dbReference>
<dbReference type="EMBL" id="JARGDL010000017">
    <property type="protein sequence ID" value="MDF1612698.1"/>
    <property type="molecule type" value="Genomic_DNA"/>
</dbReference>
<reference evidence="1" key="1">
    <citation type="submission" date="2023-03" db="EMBL/GenBank/DDBJ databases">
        <title>Stygiobacter electus gen. nov., sp. nov., facultatively anaerobic thermotolerant bacterium of the class Ignavibacteria from a well of Yessentuki mineral water deposit.</title>
        <authorList>
            <person name="Podosokorskaya O.A."/>
            <person name="Elcheninov A.G."/>
            <person name="Petrova N.F."/>
            <person name="Zavarzina D.G."/>
            <person name="Kublanov I.V."/>
            <person name="Merkel A.Y."/>
        </authorList>
    </citation>
    <scope>NUCLEOTIDE SEQUENCE</scope>
    <source>
        <strain evidence="1">09-Me</strain>
    </source>
</reference>
<name>A0AAE3P3V4_9BACT</name>
<accession>A0AAE3P3V4</accession>
<gene>
    <name evidence="1" type="ORF">P0M35_11095</name>
</gene>